<dbReference type="AlphaFoldDB" id="A0A284QSB1"/>
<organism evidence="1 2">
    <name type="scientific">Armillaria ostoyae</name>
    <name type="common">Armillaria root rot fungus</name>
    <dbReference type="NCBI Taxonomy" id="47428"/>
    <lineage>
        <taxon>Eukaryota</taxon>
        <taxon>Fungi</taxon>
        <taxon>Dikarya</taxon>
        <taxon>Basidiomycota</taxon>
        <taxon>Agaricomycotina</taxon>
        <taxon>Agaricomycetes</taxon>
        <taxon>Agaricomycetidae</taxon>
        <taxon>Agaricales</taxon>
        <taxon>Marasmiineae</taxon>
        <taxon>Physalacriaceae</taxon>
        <taxon>Armillaria</taxon>
    </lineage>
</organism>
<reference evidence="2" key="1">
    <citation type="journal article" date="2017" name="Nat. Ecol. Evol.">
        <title>Genome expansion and lineage-specific genetic innovations in the forest pathogenic fungi Armillaria.</title>
        <authorList>
            <person name="Sipos G."/>
            <person name="Prasanna A.N."/>
            <person name="Walter M.C."/>
            <person name="O'Connor E."/>
            <person name="Balint B."/>
            <person name="Krizsan K."/>
            <person name="Kiss B."/>
            <person name="Hess J."/>
            <person name="Varga T."/>
            <person name="Slot J."/>
            <person name="Riley R."/>
            <person name="Boka B."/>
            <person name="Rigling D."/>
            <person name="Barry K."/>
            <person name="Lee J."/>
            <person name="Mihaltcheva S."/>
            <person name="LaButti K."/>
            <person name="Lipzen A."/>
            <person name="Waldron R."/>
            <person name="Moloney N.M."/>
            <person name="Sperisen C."/>
            <person name="Kredics L."/>
            <person name="Vagvoelgyi C."/>
            <person name="Patrignani A."/>
            <person name="Fitzpatrick D."/>
            <person name="Nagy I."/>
            <person name="Doyle S."/>
            <person name="Anderson J.B."/>
            <person name="Grigoriev I.V."/>
            <person name="Gueldener U."/>
            <person name="Muensterkoetter M."/>
            <person name="Nagy L.G."/>
        </authorList>
    </citation>
    <scope>NUCLEOTIDE SEQUENCE [LARGE SCALE GENOMIC DNA]</scope>
    <source>
        <strain evidence="2">C18/9</strain>
    </source>
</reference>
<gene>
    <name evidence="1" type="ORF">ARMOST_02630</name>
</gene>
<accession>A0A284QSB1</accession>
<evidence type="ECO:0000313" key="1">
    <source>
        <dbReference type="EMBL" id="SJK99337.1"/>
    </source>
</evidence>
<keyword evidence="2" id="KW-1185">Reference proteome</keyword>
<proteinExistence type="predicted"/>
<name>A0A284QSB1_ARMOS</name>
<evidence type="ECO:0000313" key="2">
    <source>
        <dbReference type="Proteomes" id="UP000219338"/>
    </source>
</evidence>
<dbReference type="EMBL" id="FUEG01000002">
    <property type="protein sequence ID" value="SJK99337.1"/>
    <property type="molecule type" value="Genomic_DNA"/>
</dbReference>
<sequence length="88" mass="10359">MLTGRRKGVEGYEERICKRRRFVHLRTSSRGTKHHQIHARSNGFFEYKWDDNDTSSPTRRKLEALSFLTLVKRLRHDANTINLSSDAT</sequence>
<dbReference type="Proteomes" id="UP000219338">
    <property type="component" value="Unassembled WGS sequence"/>
</dbReference>
<protein>
    <submittedName>
        <fullName evidence="1">Uncharacterized protein</fullName>
    </submittedName>
</protein>
<dbReference type="OrthoDB" id="10443547at2759"/>